<feature type="region of interest" description="Disordered" evidence="1">
    <location>
        <begin position="911"/>
        <end position="932"/>
    </location>
</feature>
<feature type="region of interest" description="Disordered" evidence="1">
    <location>
        <begin position="600"/>
        <end position="624"/>
    </location>
</feature>
<reference evidence="2 3" key="1">
    <citation type="submission" date="2019-03" db="EMBL/GenBank/DDBJ databases">
        <title>Sequencing 25 genomes of Wallemia mellicola.</title>
        <authorList>
            <person name="Gostincar C."/>
        </authorList>
    </citation>
    <scope>NUCLEOTIDE SEQUENCE [LARGE SCALE GENOMIC DNA]</scope>
    <source>
        <strain evidence="2 3">EXF-8738</strain>
    </source>
</reference>
<feature type="compositionally biased region" description="Basic and acidic residues" evidence="1">
    <location>
        <begin position="525"/>
        <end position="544"/>
    </location>
</feature>
<accession>A0A4T0Q200</accession>
<feature type="compositionally biased region" description="Basic and acidic residues" evidence="1">
    <location>
        <begin position="572"/>
        <end position="582"/>
    </location>
</feature>
<dbReference type="AlphaFoldDB" id="A0A4T0Q200"/>
<organism evidence="2 3">
    <name type="scientific">Wallemia mellicola</name>
    <dbReference type="NCBI Taxonomy" id="1708541"/>
    <lineage>
        <taxon>Eukaryota</taxon>
        <taxon>Fungi</taxon>
        <taxon>Dikarya</taxon>
        <taxon>Basidiomycota</taxon>
        <taxon>Wallemiomycotina</taxon>
        <taxon>Wallemiomycetes</taxon>
        <taxon>Wallemiales</taxon>
        <taxon>Wallemiaceae</taxon>
        <taxon>Wallemia</taxon>
    </lineage>
</organism>
<comment type="caution">
    <text evidence="2">The sequence shown here is derived from an EMBL/GenBank/DDBJ whole genome shotgun (WGS) entry which is preliminary data.</text>
</comment>
<feature type="compositionally biased region" description="Polar residues" evidence="1">
    <location>
        <begin position="957"/>
        <end position="972"/>
    </location>
</feature>
<feature type="compositionally biased region" description="Basic and acidic residues" evidence="1">
    <location>
        <begin position="275"/>
        <end position="286"/>
    </location>
</feature>
<feature type="compositionally biased region" description="Basic and acidic residues" evidence="1">
    <location>
        <begin position="296"/>
        <end position="311"/>
    </location>
</feature>
<dbReference type="EMBL" id="SPRO01000002">
    <property type="protein sequence ID" value="TIC34213.1"/>
    <property type="molecule type" value="Genomic_DNA"/>
</dbReference>
<sequence>MNIHTPSAVIKQNSNVIVRVRFAELRIPADLVVDSEPQRMKDVNINISVKFAQPKLDDKGEAYPTINLNEDSLEPNINIALDLPEDQHITGASVTPTRIVHLDKDDDDTIPFPAALIPNSDRSNRTLQYNRHSFKSDNFRKKTAPASSKVIRGYNGRWIKVPINESQGLSPVESPDTSPERMDMDYVSREGSSTPVSEPETELLSQKPNKEKGKMVHSEPLGSPYVESTSTMRSLSTNSNIPANREDGYRHDGSVLFQKPAVKQPEGSIANTISHQEDPSILERNRRSSTSHYTKSKVDKEPHLERAEEMRLGAAGNAGDTQLGQEVEGADESQVVERPHRVLRKRNKSSITQLEQESDEDDETTQNFQENSRKVSKNRNGGNSKSSPPTGGTPAFERITLKLPARPKNGQPSEPIRIIKTAVSPPKRTEARQQRWYSAPRRHSLKDDSEKEQQGEVHSISLDNSPLKEQKSEQEPSTPKVTYEPEINDIAKQLEKPDQSQSQPPQEKPTSQPLSRISSTPVPQRESERLSKRYKKEHDSKDSDQSGQVILQFKNIIAESNDNHQPKRKPQERRNERQQAEDSRNLLNEAKELKLIFDTPTPKTPLEDIGKLQPRPEPTSKAVNGYDLGIYGRKNIIPPRYDDVPSNDFADQLKRRVNDIKLFSKGFIKQAVDNPVIAQDTLIFEDGISLQGLFMNTMIIPVFRAFCGDDVTFESLHHRRLLVVITDNCMVLLDYYNFSGYESAKCFRAIPFYLITDVMVHENPQDLPFIAFKLDHRDPFVLNFFEGKAEYNPEDDYIYLFLDNRNERFHHIPFNYWLDKLKYTMDIKKKPIHQLPLIETVGYYGKFQEGKLKQAIFRIKTEEINRMYLGAKYKPIDGRKPKGEKHVVLSKTPKRRYKNNDHYVSIYSENSLHPNKKQLRSSTGSIPPSFLPAQMHEHLPENRRSTINLTDSHDLNIPSSTSKEVIEVSDSNSESHVDEPMNDDQIN</sequence>
<evidence type="ECO:0000256" key="1">
    <source>
        <dbReference type="SAM" id="MobiDB-lite"/>
    </source>
</evidence>
<feature type="compositionally biased region" description="Basic and acidic residues" evidence="1">
    <location>
        <begin position="244"/>
        <end position="253"/>
    </location>
</feature>
<feature type="compositionally biased region" description="Basic and acidic residues" evidence="1">
    <location>
        <begin position="208"/>
        <end position="217"/>
    </location>
</feature>
<proteinExistence type="predicted"/>
<feature type="region of interest" description="Disordered" evidence="1">
    <location>
        <begin position="947"/>
        <end position="987"/>
    </location>
</feature>
<feature type="compositionally biased region" description="Low complexity" evidence="1">
    <location>
        <begin position="378"/>
        <end position="387"/>
    </location>
</feature>
<evidence type="ECO:0000313" key="2">
    <source>
        <dbReference type="EMBL" id="TIC34213.1"/>
    </source>
</evidence>
<dbReference type="Proteomes" id="UP000305647">
    <property type="component" value="Unassembled WGS sequence"/>
</dbReference>
<feature type="compositionally biased region" description="Polar residues" evidence="1">
    <location>
        <begin position="226"/>
        <end position="242"/>
    </location>
</feature>
<name>A0A4T0Q200_9BASI</name>
<evidence type="ECO:0000313" key="3">
    <source>
        <dbReference type="Proteomes" id="UP000305647"/>
    </source>
</evidence>
<feature type="compositionally biased region" description="Basic and acidic residues" evidence="1">
    <location>
        <begin position="445"/>
        <end position="455"/>
    </location>
</feature>
<feature type="region of interest" description="Disordered" evidence="1">
    <location>
        <begin position="188"/>
        <end position="582"/>
    </location>
</feature>
<feature type="compositionally biased region" description="Polar residues" evidence="1">
    <location>
        <begin position="499"/>
        <end position="522"/>
    </location>
</feature>
<protein>
    <submittedName>
        <fullName evidence="2">Uncharacterized protein</fullName>
    </submittedName>
</protein>
<gene>
    <name evidence="2" type="ORF">E3Q10_00324</name>
</gene>